<evidence type="ECO:0000259" key="7">
    <source>
        <dbReference type="Pfam" id="PF17676"/>
    </source>
</evidence>
<evidence type="ECO:0000313" key="9">
    <source>
        <dbReference type="Proteomes" id="UP000662888"/>
    </source>
</evidence>
<name>A0AA49A6S0_9BURK</name>
<dbReference type="SUPFAM" id="SSF141986">
    <property type="entry name" value="LD-carboxypeptidase A C-terminal domain-like"/>
    <property type="match status" value="1"/>
</dbReference>
<dbReference type="InterPro" id="IPR027461">
    <property type="entry name" value="Carboxypeptidase_A_C_sf"/>
</dbReference>
<accession>A0AA49A6S0</accession>
<evidence type="ECO:0000256" key="5">
    <source>
        <dbReference type="ARBA" id="ARBA00022825"/>
    </source>
</evidence>
<dbReference type="EMBL" id="CP065053">
    <property type="protein sequence ID" value="QPI48436.1"/>
    <property type="molecule type" value="Genomic_DNA"/>
</dbReference>
<sequence>MNSQSIGIAIVAPGGYGSDNAAIERGIAALTAQGHTVHNYFEADKVFQRFGGTDAARLAQLNAAAGDSQVQVVMALRGQYGLTRLLPEIDFARMADSGKIFVGYSDFTAFHMGLMAKTGAQSYAGPMFYSDFGAAEPVAFTQDDFWRCLRGPCHTIRASAGGNPVVEAEGTLWGGNLAMLISLVGTEWFARIDEGILFVEDINEHPYRVERMLLQLLQAGVLGRQKALILGDFSGYRLTSADNGYDFSAMLTYLRAILPIPVLTGLPFGHTPHRATIPFGAHARLCSDDDGFTLTMSGYPTIARG</sequence>
<dbReference type="EC" id="3.4.17.13" evidence="8"/>
<dbReference type="InterPro" id="IPR003507">
    <property type="entry name" value="S66_fam"/>
</dbReference>
<gene>
    <name evidence="8" type="primary">ldcA</name>
    <name evidence="8" type="ORF">IV454_23300</name>
</gene>
<evidence type="ECO:0000256" key="1">
    <source>
        <dbReference type="ARBA" id="ARBA00010233"/>
    </source>
</evidence>
<dbReference type="CDD" id="cd07025">
    <property type="entry name" value="Peptidase_S66"/>
    <property type="match status" value="1"/>
</dbReference>
<evidence type="ECO:0000256" key="2">
    <source>
        <dbReference type="ARBA" id="ARBA00022645"/>
    </source>
</evidence>
<comment type="similarity">
    <text evidence="1">Belongs to the peptidase S66 family.</text>
</comment>
<dbReference type="PANTHER" id="PTHR30237">
    <property type="entry name" value="MURAMOYLTETRAPEPTIDE CARBOXYPEPTIDASE"/>
    <property type="match status" value="1"/>
</dbReference>
<dbReference type="Pfam" id="PF02016">
    <property type="entry name" value="Peptidase_S66"/>
    <property type="match status" value="1"/>
</dbReference>
<dbReference type="NCBIfam" id="NF008424">
    <property type="entry name" value="PRK11253.1"/>
    <property type="match status" value="1"/>
</dbReference>
<dbReference type="InterPro" id="IPR027478">
    <property type="entry name" value="LdcA_N"/>
</dbReference>
<dbReference type="Gene3D" id="3.50.30.60">
    <property type="entry name" value="LD-carboxypeptidase A C-terminal domain-like"/>
    <property type="match status" value="1"/>
</dbReference>
<dbReference type="InterPro" id="IPR040921">
    <property type="entry name" value="Peptidase_S66C"/>
</dbReference>
<keyword evidence="4 8" id="KW-0378">Hydrolase</keyword>
<dbReference type="GO" id="GO:0106415">
    <property type="term" value="F:muramoyltetrapeptide carboxypeptidase activity"/>
    <property type="evidence" value="ECO:0007669"/>
    <property type="project" value="UniProtKB-EC"/>
</dbReference>
<protein>
    <submittedName>
        <fullName evidence="8">Muramoyltetrapeptide carboxypeptidase</fullName>
        <ecNumber evidence="8">3.4.17.13</ecNumber>
    </submittedName>
</protein>
<organism evidence="8 9">
    <name type="scientific">Massilia antarctica</name>
    <dbReference type="NCBI Taxonomy" id="2765360"/>
    <lineage>
        <taxon>Bacteria</taxon>
        <taxon>Pseudomonadati</taxon>
        <taxon>Pseudomonadota</taxon>
        <taxon>Betaproteobacteria</taxon>
        <taxon>Burkholderiales</taxon>
        <taxon>Oxalobacteraceae</taxon>
        <taxon>Telluria group</taxon>
        <taxon>Massilia</taxon>
    </lineage>
</organism>
<feature type="domain" description="LD-carboxypeptidase N-terminal" evidence="6">
    <location>
        <begin position="8"/>
        <end position="125"/>
    </location>
</feature>
<evidence type="ECO:0000259" key="6">
    <source>
        <dbReference type="Pfam" id="PF02016"/>
    </source>
</evidence>
<keyword evidence="9" id="KW-1185">Reference proteome</keyword>
<dbReference type="Gene3D" id="3.40.50.10740">
    <property type="entry name" value="Class I glutamine amidotransferase-like"/>
    <property type="match status" value="1"/>
</dbReference>
<dbReference type="InterPro" id="IPR040449">
    <property type="entry name" value="Peptidase_S66_N"/>
</dbReference>
<dbReference type="PANTHER" id="PTHR30237:SF2">
    <property type="entry name" value="MUREIN TETRAPEPTIDE CARBOXYPEPTIDASE"/>
    <property type="match status" value="1"/>
</dbReference>
<reference evidence="8 9" key="1">
    <citation type="submission" date="2020-11" db="EMBL/GenBank/DDBJ databases">
        <authorList>
            <person name="Sun Q."/>
        </authorList>
    </citation>
    <scope>NUCLEOTIDE SEQUENCE [LARGE SCALE GENOMIC DNA]</scope>
    <source>
        <strain evidence="8 9">P8398</strain>
    </source>
</reference>
<dbReference type="Pfam" id="PF17676">
    <property type="entry name" value="Peptidase_S66C"/>
    <property type="match status" value="1"/>
</dbReference>
<feature type="domain" description="LD-carboxypeptidase C-terminal" evidence="7">
    <location>
        <begin position="169"/>
        <end position="285"/>
    </location>
</feature>
<keyword evidence="5" id="KW-0720">Serine protease</keyword>
<evidence type="ECO:0000313" key="8">
    <source>
        <dbReference type="EMBL" id="QPI48436.1"/>
    </source>
</evidence>
<evidence type="ECO:0000256" key="4">
    <source>
        <dbReference type="ARBA" id="ARBA00022801"/>
    </source>
</evidence>
<keyword evidence="2 8" id="KW-0121">Carboxypeptidase</keyword>
<dbReference type="Proteomes" id="UP000662888">
    <property type="component" value="Chromosome"/>
</dbReference>
<dbReference type="PIRSF" id="PIRSF028757">
    <property type="entry name" value="LD-carboxypeptidase"/>
    <property type="match status" value="1"/>
</dbReference>
<proteinExistence type="inferred from homology"/>
<dbReference type="RefSeq" id="WP_206088056.1">
    <property type="nucleotide sequence ID" value="NZ_CP065053.1"/>
</dbReference>
<dbReference type="SUPFAM" id="SSF52317">
    <property type="entry name" value="Class I glutamine amidotransferase-like"/>
    <property type="match status" value="1"/>
</dbReference>
<dbReference type="InterPro" id="IPR029062">
    <property type="entry name" value="Class_I_gatase-like"/>
</dbReference>
<keyword evidence="3" id="KW-0645">Protease</keyword>
<evidence type="ECO:0000256" key="3">
    <source>
        <dbReference type="ARBA" id="ARBA00022670"/>
    </source>
</evidence>